<evidence type="ECO:0000313" key="2">
    <source>
        <dbReference type="Proteomes" id="UP001589590"/>
    </source>
</evidence>
<keyword evidence="2" id="KW-1185">Reference proteome</keyword>
<dbReference type="Proteomes" id="UP001589590">
    <property type="component" value="Unassembled WGS sequence"/>
</dbReference>
<gene>
    <name evidence="1" type="ORF">ACFFU1_16355</name>
</gene>
<reference evidence="1 2" key="1">
    <citation type="submission" date="2024-09" db="EMBL/GenBank/DDBJ databases">
        <authorList>
            <person name="Sun Q."/>
            <person name="Mori K."/>
        </authorList>
    </citation>
    <scope>NUCLEOTIDE SEQUENCE [LARGE SCALE GENOMIC DNA]</scope>
    <source>
        <strain evidence="1 2">CECT 8300</strain>
    </source>
</reference>
<evidence type="ECO:0000313" key="1">
    <source>
        <dbReference type="EMBL" id="MFB9106481.1"/>
    </source>
</evidence>
<organism evidence="1 2">
    <name type="scientific">Algibacter miyuki</name>
    <dbReference type="NCBI Taxonomy" id="1306933"/>
    <lineage>
        <taxon>Bacteria</taxon>
        <taxon>Pseudomonadati</taxon>
        <taxon>Bacteroidota</taxon>
        <taxon>Flavobacteriia</taxon>
        <taxon>Flavobacteriales</taxon>
        <taxon>Flavobacteriaceae</taxon>
        <taxon>Algibacter</taxon>
    </lineage>
</organism>
<name>A0ABV5H4T0_9FLAO</name>
<accession>A0ABV5H4T0</accession>
<sequence>MLLKTAENEFTIDLKKGETILVAPQHINNVGIEAIKHAQSELNQYGVKKGDNYTEIREYKVPKYEY</sequence>
<comment type="caution">
    <text evidence="1">The sequence shown here is derived from an EMBL/GenBank/DDBJ whole genome shotgun (WGS) entry which is preliminary data.</text>
</comment>
<dbReference type="EMBL" id="JBHMFA010000017">
    <property type="protein sequence ID" value="MFB9106481.1"/>
    <property type="molecule type" value="Genomic_DNA"/>
</dbReference>
<protein>
    <submittedName>
        <fullName evidence="1">Uncharacterized protein</fullName>
    </submittedName>
</protein>
<dbReference type="RefSeq" id="WP_290270472.1">
    <property type="nucleotide sequence ID" value="NZ_JAUFQP010000010.1"/>
</dbReference>
<proteinExistence type="predicted"/>